<comment type="caution">
    <text evidence="5">The sequence shown here is derived from an EMBL/GenBank/DDBJ whole genome shotgun (WGS) entry which is preliminary data.</text>
</comment>
<keyword evidence="3" id="KW-0804">Transcription</keyword>
<reference evidence="5 6" key="1">
    <citation type="submission" date="2017-01" db="EMBL/GenBank/DDBJ databases">
        <title>Whole-Genome Shotgun Sequencing of Two beta-Proteobacterial Species in Search of the Bulgecin Biosynthetic Cluster.</title>
        <authorList>
            <person name="Horsman M.E."/>
            <person name="Marous D.R."/>
            <person name="Li R."/>
            <person name="Oliver R.A."/>
            <person name="Byun B."/>
            <person name="Emrich S.J."/>
            <person name="Boggess B."/>
            <person name="Townsend C.A."/>
            <person name="Mobashery S."/>
        </authorList>
    </citation>
    <scope>NUCLEOTIDE SEQUENCE [LARGE SCALE GENOMIC DNA]</scope>
    <source>
        <strain evidence="5 6">ATCC 31363</strain>
    </source>
</reference>
<proteinExistence type="predicted"/>
<dbReference type="InterPro" id="IPR036390">
    <property type="entry name" value="WH_DNA-bd_sf"/>
</dbReference>
<evidence type="ECO:0000259" key="4">
    <source>
        <dbReference type="PROSITE" id="PS50995"/>
    </source>
</evidence>
<dbReference type="InterPro" id="IPR000835">
    <property type="entry name" value="HTH_MarR-typ"/>
</dbReference>
<dbReference type="Pfam" id="PF12802">
    <property type="entry name" value="MarR_2"/>
    <property type="match status" value="1"/>
</dbReference>
<evidence type="ECO:0000256" key="1">
    <source>
        <dbReference type="ARBA" id="ARBA00023015"/>
    </source>
</evidence>
<evidence type="ECO:0000256" key="3">
    <source>
        <dbReference type="ARBA" id="ARBA00023163"/>
    </source>
</evidence>
<dbReference type="Gene3D" id="1.10.10.10">
    <property type="entry name" value="Winged helix-like DNA-binding domain superfamily/Winged helix DNA-binding domain"/>
    <property type="match status" value="1"/>
</dbReference>
<dbReference type="SMART" id="SM00347">
    <property type="entry name" value="HTH_MARR"/>
    <property type="match status" value="1"/>
</dbReference>
<sequence length="141" mass="15675">MARDRRYVFLLNTAQRALQRYLDRQAAEQTGISVTHAGALFVLQRQDGALSGEVAEALDIAPSAMTGLADRMVKAGLIERRMDEFDGRSSRLWLTKSGRAAATQAKKQLGPLNEALTEGFDDHELEVVCRWLAAVRERFPS</sequence>
<dbReference type="EMBL" id="MTZV01000004">
    <property type="protein sequence ID" value="PCE26115.1"/>
    <property type="molecule type" value="Genomic_DNA"/>
</dbReference>
<dbReference type="GO" id="GO:0003700">
    <property type="term" value="F:DNA-binding transcription factor activity"/>
    <property type="evidence" value="ECO:0007669"/>
    <property type="project" value="InterPro"/>
</dbReference>
<dbReference type="SUPFAM" id="SSF46785">
    <property type="entry name" value="Winged helix' DNA-binding domain"/>
    <property type="match status" value="1"/>
</dbReference>
<evidence type="ECO:0000313" key="5">
    <source>
        <dbReference type="EMBL" id="PCE26115.1"/>
    </source>
</evidence>
<dbReference type="RefSeq" id="WP_096721864.1">
    <property type="nucleotide sequence ID" value="NZ_MTZV01000004.1"/>
</dbReference>
<dbReference type="PROSITE" id="PS50995">
    <property type="entry name" value="HTH_MARR_2"/>
    <property type="match status" value="1"/>
</dbReference>
<protein>
    <submittedName>
        <fullName evidence="5">MarR family transcriptional regulator</fullName>
    </submittedName>
</protein>
<evidence type="ECO:0000313" key="6">
    <source>
        <dbReference type="Proteomes" id="UP000218022"/>
    </source>
</evidence>
<dbReference type="PROSITE" id="PS01117">
    <property type="entry name" value="HTH_MARR_1"/>
    <property type="match status" value="1"/>
</dbReference>
<evidence type="ECO:0000256" key="2">
    <source>
        <dbReference type="ARBA" id="ARBA00023125"/>
    </source>
</evidence>
<keyword evidence="2" id="KW-0238">DNA-binding</keyword>
<dbReference type="Proteomes" id="UP000218022">
    <property type="component" value="Unassembled WGS sequence"/>
</dbReference>
<dbReference type="InterPro" id="IPR036388">
    <property type="entry name" value="WH-like_DNA-bd_sf"/>
</dbReference>
<dbReference type="AlphaFoldDB" id="A0A2A4EZ26"/>
<dbReference type="InterPro" id="IPR023187">
    <property type="entry name" value="Tscrpt_reg_MarR-type_CS"/>
</dbReference>
<organism evidence="5 6">
    <name type="scientific">Paraburkholderia acidicola</name>
    <dbReference type="NCBI Taxonomy" id="1912599"/>
    <lineage>
        <taxon>Bacteria</taxon>
        <taxon>Pseudomonadati</taxon>
        <taxon>Pseudomonadota</taxon>
        <taxon>Betaproteobacteria</taxon>
        <taxon>Burkholderiales</taxon>
        <taxon>Burkholderiaceae</taxon>
        <taxon>Paraburkholderia</taxon>
    </lineage>
</organism>
<gene>
    <name evidence="5" type="ORF">BWP39_16450</name>
</gene>
<dbReference type="GO" id="GO:0003677">
    <property type="term" value="F:DNA binding"/>
    <property type="evidence" value="ECO:0007669"/>
    <property type="project" value="UniProtKB-KW"/>
</dbReference>
<accession>A0A2A4EZ26</accession>
<dbReference type="OrthoDB" id="32523at2"/>
<dbReference type="PANTHER" id="PTHR42756:SF1">
    <property type="entry name" value="TRANSCRIPTIONAL REPRESSOR OF EMRAB OPERON"/>
    <property type="match status" value="1"/>
</dbReference>
<name>A0A2A4EZ26_9BURK</name>
<dbReference type="PANTHER" id="PTHR42756">
    <property type="entry name" value="TRANSCRIPTIONAL REGULATOR, MARR"/>
    <property type="match status" value="1"/>
</dbReference>
<keyword evidence="1" id="KW-0805">Transcription regulation</keyword>
<feature type="domain" description="HTH marR-type" evidence="4">
    <location>
        <begin position="4"/>
        <end position="137"/>
    </location>
</feature>